<proteinExistence type="predicted"/>
<name>F9G0Y2_FUSOF</name>
<sequence>MTTLYNPRKLHPDPSAPVRGVAPFSCFDSRPASPHKPDAYIVWTWYR</sequence>
<dbReference type="EMBL" id="AFQF01003043">
    <property type="protein sequence ID" value="EGU77166.1"/>
    <property type="molecule type" value="Genomic_DNA"/>
</dbReference>
<gene>
    <name evidence="1" type="ORF">FOXB_12314</name>
</gene>
<accession>F9G0Y2</accession>
<reference evidence="1" key="1">
    <citation type="journal article" date="2012" name="Mol. Plant Microbe Interact.">
        <title>A highly conserved effector in Fusarium oxysporum is required for full virulence on Arabidopsis.</title>
        <authorList>
            <person name="Thatcher L.F."/>
            <person name="Gardiner D.M."/>
            <person name="Kazan K."/>
            <person name="Manners J."/>
        </authorList>
    </citation>
    <scope>NUCLEOTIDE SEQUENCE [LARGE SCALE GENOMIC DNA]</scope>
    <source>
        <strain evidence="1">Fo5176</strain>
    </source>
</reference>
<dbReference type="AlphaFoldDB" id="F9G0Y2"/>
<evidence type="ECO:0000313" key="1">
    <source>
        <dbReference type="EMBL" id="EGU77166.1"/>
    </source>
</evidence>
<comment type="caution">
    <text evidence="1">The sequence shown here is derived from an EMBL/GenBank/DDBJ whole genome shotgun (WGS) entry which is preliminary data.</text>
</comment>
<organism evidence="1">
    <name type="scientific">Fusarium oxysporum (strain Fo5176)</name>
    <name type="common">Fusarium vascular wilt</name>
    <dbReference type="NCBI Taxonomy" id="660025"/>
    <lineage>
        <taxon>Eukaryota</taxon>
        <taxon>Fungi</taxon>
        <taxon>Dikarya</taxon>
        <taxon>Ascomycota</taxon>
        <taxon>Pezizomycotina</taxon>
        <taxon>Sordariomycetes</taxon>
        <taxon>Hypocreomycetidae</taxon>
        <taxon>Hypocreales</taxon>
        <taxon>Nectriaceae</taxon>
        <taxon>Fusarium</taxon>
        <taxon>Fusarium oxysporum species complex</taxon>
    </lineage>
</organism>
<protein>
    <submittedName>
        <fullName evidence="1">Uncharacterized protein</fullName>
    </submittedName>
</protein>